<organism evidence="14 15">
    <name type="scientific">Petrolisthes cinctipes</name>
    <name type="common">Flat porcelain crab</name>
    <dbReference type="NCBI Taxonomy" id="88211"/>
    <lineage>
        <taxon>Eukaryota</taxon>
        <taxon>Metazoa</taxon>
        <taxon>Ecdysozoa</taxon>
        <taxon>Arthropoda</taxon>
        <taxon>Crustacea</taxon>
        <taxon>Multicrustacea</taxon>
        <taxon>Malacostraca</taxon>
        <taxon>Eumalacostraca</taxon>
        <taxon>Eucarida</taxon>
        <taxon>Decapoda</taxon>
        <taxon>Pleocyemata</taxon>
        <taxon>Anomura</taxon>
        <taxon>Galatheoidea</taxon>
        <taxon>Porcellanidae</taxon>
        <taxon>Petrolisthes</taxon>
    </lineage>
</organism>
<evidence type="ECO:0000256" key="10">
    <source>
        <dbReference type="ARBA" id="ARBA00023136"/>
    </source>
</evidence>
<evidence type="ECO:0000256" key="2">
    <source>
        <dbReference type="ARBA" id="ARBA00004141"/>
    </source>
</evidence>
<feature type="domain" description="Cytochrome b561" evidence="13">
    <location>
        <begin position="1"/>
        <end position="148"/>
    </location>
</feature>
<evidence type="ECO:0000256" key="9">
    <source>
        <dbReference type="ARBA" id="ARBA00023004"/>
    </source>
</evidence>
<keyword evidence="7" id="KW-0249">Electron transport</keyword>
<comment type="caution">
    <text evidence="14">The sequence shown here is derived from an EMBL/GenBank/DDBJ whole genome shotgun (WGS) entry which is preliminary data.</text>
</comment>
<keyword evidence="4" id="KW-0349">Heme</keyword>
<dbReference type="EC" id="7.2.1.3" evidence="11"/>
<evidence type="ECO:0000256" key="3">
    <source>
        <dbReference type="ARBA" id="ARBA00022448"/>
    </source>
</evidence>
<sequence length="148" mass="16457">MSLLLRVAGFSFILFIAYAARPGSSLFSFHPLLMTLSFTGLMTEGLFMFSKSGLASNQLHSTRVTAHWLILLCVAAAHGFGYAAIYYTKELNNKPHITSWHGTMGLIASVLLWYSIFHLFKVIPPDQPILQISTTNYAGKGAKMLHQY</sequence>
<keyword evidence="5 12" id="KW-0812">Transmembrane</keyword>
<gene>
    <name evidence="14" type="ORF">Pcinc_022899</name>
</gene>
<evidence type="ECO:0000256" key="6">
    <source>
        <dbReference type="ARBA" id="ARBA00022723"/>
    </source>
</evidence>
<evidence type="ECO:0000259" key="13">
    <source>
        <dbReference type="PROSITE" id="PS50939"/>
    </source>
</evidence>
<dbReference type="PROSITE" id="PS50939">
    <property type="entry name" value="CYTOCHROME_B561"/>
    <property type="match status" value="1"/>
</dbReference>
<keyword evidence="8 12" id="KW-1133">Transmembrane helix</keyword>
<comment type="cofactor">
    <cofactor evidence="1">
        <name>heme b</name>
        <dbReference type="ChEBI" id="CHEBI:60344"/>
    </cofactor>
</comment>
<protein>
    <recommendedName>
        <fullName evidence="11">ascorbate ferrireductase (transmembrane)</fullName>
        <ecNumber evidence="11">7.2.1.3</ecNumber>
    </recommendedName>
</protein>
<proteinExistence type="predicted"/>
<dbReference type="PANTHER" id="PTHR15422:SF45">
    <property type="entry name" value="CYTOCHROME B561 DOMAIN-CONTAINING PROTEIN"/>
    <property type="match status" value="1"/>
</dbReference>
<dbReference type="InterPro" id="IPR045150">
    <property type="entry name" value="CYB561D1/2"/>
</dbReference>
<keyword evidence="9" id="KW-0408">Iron</keyword>
<feature type="transmembrane region" description="Helical" evidence="12">
    <location>
        <begin position="68"/>
        <end position="88"/>
    </location>
</feature>
<dbReference type="AlphaFoldDB" id="A0AAE1FD09"/>
<feature type="transmembrane region" description="Helical" evidence="12">
    <location>
        <begin position="29"/>
        <end position="47"/>
    </location>
</feature>
<evidence type="ECO:0000313" key="14">
    <source>
        <dbReference type="EMBL" id="KAK3871995.1"/>
    </source>
</evidence>
<dbReference type="Gene3D" id="1.20.120.1770">
    <property type="match status" value="1"/>
</dbReference>
<evidence type="ECO:0000256" key="1">
    <source>
        <dbReference type="ARBA" id="ARBA00001970"/>
    </source>
</evidence>
<keyword evidence="3" id="KW-0813">Transport</keyword>
<dbReference type="Pfam" id="PF03188">
    <property type="entry name" value="Cytochrom_B561"/>
    <property type="match status" value="1"/>
</dbReference>
<evidence type="ECO:0000313" key="15">
    <source>
        <dbReference type="Proteomes" id="UP001286313"/>
    </source>
</evidence>
<keyword evidence="6" id="KW-0479">Metal-binding</keyword>
<dbReference type="Proteomes" id="UP001286313">
    <property type="component" value="Unassembled WGS sequence"/>
</dbReference>
<evidence type="ECO:0000256" key="5">
    <source>
        <dbReference type="ARBA" id="ARBA00022692"/>
    </source>
</evidence>
<dbReference type="GO" id="GO:0140571">
    <property type="term" value="F:transmembrane ascorbate ferrireductase activity"/>
    <property type="evidence" value="ECO:0007669"/>
    <property type="project" value="UniProtKB-EC"/>
</dbReference>
<dbReference type="GO" id="GO:0016020">
    <property type="term" value="C:membrane"/>
    <property type="evidence" value="ECO:0007669"/>
    <property type="project" value="UniProtKB-SubCell"/>
</dbReference>
<evidence type="ECO:0000256" key="11">
    <source>
        <dbReference type="ARBA" id="ARBA00024225"/>
    </source>
</evidence>
<evidence type="ECO:0000256" key="7">
    <source>
        <dbReference type="ARBA" id="ARBA00022982"/>
    </source>
</evidence>
<evidence type="ECO:0000256" key="8">
    <source>
        <dbReference type="ARBA" id="ARBA00022989"/>
    </source>
</evidence>
<keyword evidence="15" id="KW-1185">Reference proteome</keyword>
<name>A0AAE1FD09_PETCI</name>
<keyword evidence="10 12" id="KW-0472">Membrane</keyword>
<dbReference type="EMBL" id="JAWQEG010002437">
    <property type="protein sequence ID" value="KAK3871995.1"/>
    <property type="molecule type" value="Genomic_DNA"/>
</dbReference>
<accession>A0AAE1FD09</accession>
<dbReference type="PANTHER" id="PTHR15422">
    <property type="entry name" value="OS05G0565100 PROTEIN"/>
    <property type="match status" value="1"/>
</dbReference>
<comment type="subcellular location">
    <subcellularLocation>
        <location evidence="2">Membrane</location>
        <topology evidence="2">Multi-pass membrane protein</topology>
    </subcellularLocation>
</comment>
<evidence type="ECO:0000256" key="4">
    <source>
        <dbReference type="ARBA" id="ARBA00022617"/>
    </source>
</evidence>
<dbReference type="InterPro" id="IPR006593">
    <property type="entry name" value="Cyt_b561/ferric_Rdtase_TM"/>
</dbReference>
<dbReference type="GO" id="GO:0046872">
    <property type="term" value="F:metal ion binding"/>
    <property type="evidence" value="ECO:0007669"/>
    <property type="project" value="UniProtKB-KW"/>
</dbReference>
<evidence type="ECO:0000256" key="12">
    <source>
        <dbReference type="SAM" id="Phobius"/>
    </source>
</evidence>
<reference evidence="14" key="1">
    <citation type="submission" date="2023-10" db="EMBL/GenBank/DDBJ databases">
        <title>Genome assemblies of two species of porcelain crab, Petrolisthes cinctipes and Petrolisthes manimaculis (Anomura: Porcellanidae).</title>
        <authorList>
            <person name="Angst P."/>
        </authorList>
    </citation>
    <scope>NUCLEOTIDE SEQUENCE</scope>
    <source>
        <strain evidence="14">PB745_01</strain>
        <tissue evidence="14">Gill</tissue>
    </source>
</reference>
<dbReference type="GO" id="GO:0140575">
    <property type="term" value="F:transmembrane monodehydroascorbate reductase activity"/>
    <property type="evidence" value="ECO:0007669"/>
    <property type="project" value="InterPro"/>
</dbReference>
<feature type="transmembrane region" description="Helical" evidence="12">
    <location>
        <begin position="100"/>
        <end position="120"/>
    </location>
</feature>